<protein>
    <submittedName>
        <fullName evidence="1 2">Uncharacterized protein</fullName>
    </submittedName>
</protein>
<name>A0A084W4C6_ANOSI</name>
<keyword evidence="3" id="KW-1185">Reference proteome</keyword>
<gene>
    <name evidence="1" type="ORF">ZHAS_00012898</name>
</gene>
<dbReference type="EMBL" id="KE525297">
    <property type="protein sequence ID" value="KFB45070.1"/>
    <property type="molecule type" value="Genomic_DNA"/>
</dbReference>
<dbReference type="AlphaFoldDB" id="A0A084W4C6"/>
<dbReference type="Proteomes" id="UP000030765">
    <property type="component" value="Unassembled WGS sequence"/>
</dbReference>
<dbReference type="EnsemblMetazoa" id="ASIC012898-RA">
    <property type="protein sequence ID" value="ASIC012898-PA"/>
    <property type="gene ID" value="ASIC012898"/>
</dbReference>
<dbReference type="EMBL" id="ATLV01020306">
    <property type="status" value="NOT_ANNOTATED_CDS"/>
    <property type="molecule type" value="Genomic_DNA"/>
</dbReference>
<dbReference type="VEuPathDB" id="VectorBase:ASIC012898"/>
<evidence type="ECO:0000313" key="2">
    <source>
        <dbReference type="EnsemblMetazoa" id="ASIC012898-PA"/>
    </source>
</evidence>
<evidence type="ECO:0000313" key="3">
    <source>
        <dbReference type="Proteomes" id="UP000030765"/>
    </source>
</evidence>
<sequence>MSTILVAFGRLTTSAGCYPCPEAPTSVEGRLIVHESRTENRAASLQLVSGMSNVYYLVRACAETNNANGTVKGLWSNVNNSKTVGKQISESHGCNCILRQDKPIAVTTIAAARQLLSTD</sequence>
<evidence type="ECO:0000313" key="1">
    <source>
        <dbReference type="EMBL" id="KFB45070.1"/>
    </source>
</evidence>
<reference evidence="1 3" key="1">
    <citation type="journal article" date="2014" name="BMC Genomics">
        <title>Genome sequence of Anopheles sinensis provides insight into genetics basis of mosquito competence for malaria parasites.</title>
        <authorList>
            <person name="Zhou D."/>
            <person name="Zhang D."/>
            <person name="Ding G."/>
            <person name="Shi L."/>
            <person name="Hou Q."/>
            <person name="Ye Y."/>
            <person name="Xu Y."/>
            <person name="Zhou H."/>
            <person name="Xiong C."/>
            <person name="Li S."/>
            <person name="Yu J."/>
            <person name="Hong S."/>
            <person name="Yu X."/>
            <person name="Zou P."/>
            <person name="Chen C."/>
            <person name="Chang X."/>
            <person name="Wang W."/>
            <person name="Lv Y."/>
            <person name="Sun Y."/>
            <person name="Ma L."/>
            <person name="Shen B."/>
            <person name="Zhu C."/>
        </authorList>
    </citation>
    <scope>NUCLEOTIDE SEQUENCE [LARGE SCALE GENOMIC DNA]</scope>
</reference>
<reference evidence="2" key="2">
    <citation type="submission" date="2020-05" db="UniProtKB">
        <authorList>
            <consortium name="EnsemblMetazoa"/>
        </authorList>
    </citation>
    <scope>IDENTIFICATION</scope>
</reference>
<organism evidence="1">
    <name type="scientific">Anopheles sinensis</name>
    <name type="common">Mosquito</name>
    <dbReference type="NCBI Taxonomy" id="74873"/>
    <lineage>
        <taxon>Eukaryota</taxon>
        <taxon>Metazoa</taxon>
        <taxon>Ecdysozoa</taxon>
        <taxon>Arthropoda</taxon>
        <taxon>Hexapoda</taxon>
        <taxon>Insecta</taxon>
        <taxon>Pterygota</taxon>
        <taxon>Neoptera</taxon>
        <taxon>Endopterygota</taxon>
        <taxon>Diptera</taxon>
        <taxon>Nematocera</taxon>
        <taxon>Culicoidea</taxon>
        <taxon>Culicidae</taxon>
        <taxon>Anophelinae</taxon>
        <taxon>Anopheles</taxon>
    </lineage>
</organism>
<accession>A0A084W4C6</accession>
<proteinExistence type="predicted"/>